<dbReference type="Proteomes" id="UP000267096">
    <property type="component" value="Unassembled WGS sequence"/>
</dbReference>
<dbReference type="EMBL" id="UYRR01001964">
    <property type="protein sequence ID" value="VDK19135.1"/>
    <property type="molecule type" value="Genomic_DNA"/>
</dbReference>
<keyword evidence="1" id="KW-0479">Metal-binding</keyword>
<accession>A0A0M3J2T8</accession>
<dbReference type="GO" id="GO:0046872">
    <property type="term" value="F:metal ion binding"/>
    <property type="evidence" value="ECO:0007669"/>
    <property type="project" value="UniProtKB-KW"/>
</dbReference>
<dbReference type="AlphaFoldDB" id="A0A0M3J2T8"/>
<evidence type="ECO:0000313" key="3">
    <source>
        <dbReference type="Proteomes" id="UP000267096"/>
    </source>
</evidence>
<dbReference type="OrthoDB" id="198885at2759"/>
<name>A0A0M3J2T8_ANISI</name>
<dbReference type="InterPro" id="IPR029056">
    <property type="entry name" value="Ribokinase-like"/>
</dbReference>
<dbReference type="WBParaSite" id="ASIM_0000185001-mRNA-1">
    <property type="protein sequence ID" value="ASIM_0000185001-mRNA-1"/>
    <property type="gene ID" value="ASIM_0000185001"/>
</dbReference>
<dbReference type="GO" id="GO:0005737">
    <property type="term" value="C:cytoplasm"/>
    <property type="evidence" value="ECO:0007669"/>
    <property type="project" value="TreeGrafter"/>
</dbReference>
<dbReference type="Gene3D" id="3.40.1190.20">
    <property type="match status" value="1"/>
</dbReference>
<dbReference type="GO" id="GO:0016798">
    <property type="term" value="F:hydrolase activity, acting on glycosyl bonds"/>
    <property type="evidence" value="ECO:0007669"/>
    <property type="project" value="TreeGrafter"/>
</dbReference>
<reference evidence="2 3" key="2">
    <citation type="submission" date="2018-11" db="EMBL/GenBank/DDBJ databases">
        <authorList>
            <consortium name="Pathogen Informatics"/>
        </authorList>
    </citation>
    <scope>NUCLEOTIDE SEQUENCE [LARGE SCALE GENOMIC DNA]</scope>
</reference>
<proteinExistence type="predicted"/>
<protein>
    <submittedName>
        <fullName evidence="4">PfkB domain-containing protein</fullName>
    </submittedName>
</protein>
<dbReference type="PANTHER" id="PTHR42909">
    <property type="entry name" value="ZGC:136858"/>
    <property type="match status" value="1"/>
</dbReference>
<evidence type="ECO:0000313" key="2">
    <source>
        <dbReference type="EMBL" id="VDK19135.1"/>
    </source>
</evidence>
<dbReference type="SUPFAM" id="SSF53613">
    <property type="entry name" value="Ribokinase-like"/>
    <property type="match status" value="1"/>
</dbReference>
<gene>
    <name evidence="2" type="ORF">ASIM_LOCUS1721</name>
</gene>
<keyword evidence="3" id="KW-1185">Reference proteome</keyword>
<organism evidence="4">
    <name type="scientific">Anisakis simplex</name>
    <name type="common">Herring worm</name>
    <dbReference type="NCBI Taxonomy" id="6269"/>
    <lineage>
        <taxon>Eukaryota</taxon>
        <taxon>Metazoa</taxon>
        <taxon>Ecdysozoa</taxon>
        <taxon>Nematoda</taxon>
        <taxon>Chromadorea</taxon>
        <taxon>Rhabditida</taxon>
        <taxon>Spirurina</taxon>
        <taxon>Ascaridomorpha</taxon>
        <taxon>Ascaridoidea</taxon>
        <taxon>Anisakidae</taxon>
        <taxon>Anisakis</taxon>
        <taxon>Anisakis simplex complex</taxon>
    </lineage>
</organism>
<reference evidence="4" key="1">
    <citation type="submission" date="2017-02" db="UniProtKB">
        <authorList>
            <consortium name="WormBaseParasite"/>
        </authorList>
    </citation>
    <scope>IDENTIFICATION</scope>
</reference>
<dbReference type="PANTHER" id="PTHR42909:SF1">
    <property type="entry name" value="CARBOHYDRATE KINASE PFKB DOMAIN-CONTAINING PROTEIN"/>
    <property type="match status" value="1"/>
</dbReference>
<sequence length="149" mass="16812">MICDADFVLLDGNLPTETIRIAVEIADFYGTKVWYEPTDTAKMRKIFDANVADKIDITSPNFNEFNVYCQLINRKLPEEILTEWKTNEMFDYISENADAYLRTLETLIVTVGPKGSIVLKRDSDGITRHLLYAPLEPDAVVSASGAGDW</sequence>
<evidence type="ECO:0000313" key="4">
    <source>
        <dbReference type="WBParaSite" id="ASIM_0000185001-mRNA-1"/>
    </source>
</evidence>
<dbReference type="GO" id="GO:0004730">
    <property type="term" value="F:pseudouridylate synthase activity"/>
    <property type="evidence" value="ECO:0007669"/>
    <property type="project" value="TreeGrafter"/>
</dbReference>
<evidence type="ECO:0000256" key="1">
    <source>
        <dbReference type="ARBA" id="ARBA00022723"/>
    </source>
</evidence>